<dbReference type="AlphaFoldDB" id="A0A0D6Q2J0"/>
<protein>
    <submittedName>
        <fullName evidence="2">Uncharacterized protein</fullName>
    </submittedName>
</protein>
<feature type="coiled-coil region" evidence="1">
    <location>
        <begin position="52"/>
        <end position="149"/>
    </location>
</feature>
<name>A0A0D6Q2J0_KOMEU</name>
<gene>
    <name evidence="2" type="ORF">Geu3261_0228_004</name>
</gene>
<sequence>MFGGNGMSGPAGFILGRMSCQYSENLQRNIRQALHGAAPPHSNELEEQVRLISRLTEALNLANAHSDKLESQLEDWKDYAHGLESQIRELKDHFCRTSAHAEQLANDLKISREQEKDRARDLEATCINYRRLSDDHAALTTKAENMERRIRGYLSMEDEWRKRQS</sequence>
<accession>A0A0D6Q2J0</accession>
<proteinExistence type="predicted"/>
<comment type="caution">
    <text evidence="2">The sequence shown here is derived from an EMBL/GenBank/DDBJ whole genome shotgun (WGS) entry which is preliminary data.</text>
</comment>
<evidence type="ECO:0000313" key="3">
    <source>
        <dbReference type="Proteomes" id="UP000032675"/>
    </source>
</evidence>
<evidence type="ECO:0000256" key="1">
    <source>
        <dbReference type="SAM" id="Coils"/>
    </source>
</evidence>
<dbReference type="RefSeq" id="WP_014106842.1">
    <property type="nucleotide sequence ID" value="NZ_BANI01000193.1"/>
</dbReference>
<organism evidence="2 3">
    <name type="scientific">Komagataeibacter europaeus NBRC 3261</name>
    <dbReference type="NCBI Taxonomy" id="1234669"/>
    <lineage>
        <taxon>Bacteria</taxon>
        <taxon>Pseudomonadati</taxon>
        <taxon>Pseudomonadota</taxon>
        <taxon>Alphaproteobacteria</taxon>
        <taxon>Acetobacterales</taxon>
        <taxon>Acetobacteraceae</taxon>
        <taxon>Komagataeibacter</taxon>
    </lineage>
</organism>
<reference evidence="2 3" key="1">
    <citation type="submission" date="2012-11" db="EMBL/GenBank/DDBJ databases">
        <title>Whole genome sequence of Gluconacetobacter europaeus NBRC3261.</title>
        <authorList>
            <person name="Azuma Y."/>
            <person name="Higashiura N."/>
            <person name="Hirakawa H."/>
            <person name="Matsushita K."/>
        </authorList>
    </citation>
    <scope>NUCLEOTIDE SEQUENCE [LARGE SCALE GENOMIC DNA]</scope>
    <source>
        <strain evidence="2 3">NBRC 3261</strain>
    </source>
</reference>
<dbReference type="EMBL" id="BANI01000193">
    <property type="protein sequence ID" value="GAN97669.1"/>
    <property type="molecule type" value="Genomic_DNA"/>
</dbReference>
<evidence type="ECO:0000313" key="2">
    <source>
        <dbReference type="EMBL" id="GAN97669.1"/>
    </source>
</evidence>
<keyword evidence="1" id="KW-0175">Coiled coil</keyword>
<dbReference type="Proteomes" id="UP000032675">
    <property type="component" value="Unassembled WGS sequence"/>
</dbReference>